<name>A0A9D5JUI8_9BACT</name>
<evidence type="ECO:0000313" key="2">
    <source>
        <dbReference type="Proteomes" id="UP000649604"/>
    </source>
</evidence>
<dbReference type="Pfam" id="PF11535">
    <property type="entry name" value="Calci_bind_CcbP"/>
    <property type="match status" value="1"/>
</dbReference>
<dbReference type="EMBL" id="WJJP01000227">
    <property type="protein sequence ID" value="MBD3324379.1"/>
    <property type="molecule type" value="Genomic_DNA"/>
</dbReference>
<accession>A0A9D5JUI8</accession>
<gene>
    <name evidence="1" type="ORF">GF339_07320</name>
</gene>
<dbReference type="Proteomes" id="UP000649604">
    <property type="component" value="Unassembled WGS sequence"/>
</dbReference>
<protein>
    <submittedName>
        <fullName evidence="1">Calcium-binding protein</fullName>
    </submittedName>
</protein>
<dbReference type="InterPro" id="IPR020994">
    <property type="entry name" value="Uncharacterised_Ca-bd_CcbP"/>
</dbReference>
<proteinExistence type="predicted"/>
<sequence>MKRPRRDDAREKRIDLEILIEAYDEQERAMGWYYYLEENLTFPFRATCNGERPSSPLQTGDTIEVIGLADADECTREIIVEIASTTDHDQPLTVPLSQLDGVGVDAQAQQAIEDWHYWVARGYGF</sequence>
<comment type="caution">
    <text evidence="1">The sequence shown here is derived from an EMBL/GenBank/DDBJ whole genome shotgun (WGS) entry which is preliminary data.</text>
</comment>
<reference evidence="1" key="1">
    <citation type="submission" date="2019-11" db="EMBL/GenBank/DDBJ databases">
        <title>Microbial mats filling the niche in hypersaline microbial mats.</title>
        <authorList>
            <person name="Wong H.L."/>
            <person name="Macleod F.I."/>
            <person name="White R.A. III"/>
            <person name="Burns B.P."/>
        </authorList>
    </citation>
    <scope>NUCLEOTIDE SEQUENCE</scope>
    <source>
        <strain evidence="1">Rbin_158</strain>
    </source>
</reference>
<dbReference type="AlphaFoldDB" id="A0A9D5JUI8"/>
<dbReference type="Gene3D" id="6.10.140.400">
    <property type="match status" value="2"/>
</dbReference>
<evidence type="ECO:0000313" key="1">
    <source>
        <dbReference type="EMBL" id="MBD3324379.1"/>
    </source>
</evidence>
<organism evidence="1 2">
    <name type="scientific">candidate division KSB3 bacterium</name>
    <dbReference type="NCBI Taxonomy" id="2044937"/>
    <lineage>
        <taxon>Bacteria</taxon>
        <taxon>candidate division KSB3</taxon>
    </lineage>
</organism>